<dbReference type="PRINTS" id="PR00237">
    <property type="entry name" value="GPCRRHODOPSN"/>
</dbReference>
<feature type="transmembrane region" description="Helical" evidence="11">
    <location>
        <begin position="210"/>
        <end position="234"/>
    </location>
</feature>
<feature type="transmembrane region" description="Helical" evidence="11">
    <location>
        <begin position="15"/>
        <end position="41"/>
    </location>
</feature>
<keyword evidence="6 11" id="KW-0472">Membrane</keyword>
<keyword evidence="7 9" id="KW-0675">Receptor</keyword>
<comment type="subcellular location">
    <subcellularLocation>
        <location evidence="1">Cell membrane</location>
        <topology evidence="1">Multi-pass membrane protein</topology>
    </subcellularLocation>
</comment>
<dbReference type="GO" id="GO:0005886">
    <property type="term" value="C:plasma membrane"/>
    <property type="evidence" value="ECO:0000318"/>
    <property type="project" value="GO_Central"/>
</dbReference>
<evidence type="ECO:0000313" key="13">
    <source>
        <dbReference type="EMBL" id="EDO35409.1"/>
    </source>
</evidence>
<dbReference type="PhylomeDB" id="A7SLK3"/>
<feature type="transmembrane region" description="Helical" evidence="11">
    <location>
        <begin position="246"/>
        <end position="267"/>
    </location>
</feature>
<evidence type="ECO:0000256" key="8">
    <source>
        <dbReference type="ARBA" id="ARBA00023224"/>
    </source>
</evidence>
<evidence type="ECO:0000256" key="2">
    <source>
        <dbReference type="ARBA" id="ARBA00022475"/>
    </source>
</evidence>
<evidence type="ECO:0000256" key="5">
    <source>
        <dbReference type="ARBA" id="ARBA00023040"/>
    </source>
</evidence>
<keyword evidence="5 9" id="KW-0297">G-protein coupled receptor</keyword>
<dbReference type="InterPro" id="IPR017452">
    <property type="entry name" value="GPCR_Rhodpsn_7TM"/>
</dbReference>
<evidence type="ECO:0000256" key="11">
    <source>
        <dbReference type="SAM" id="Phobius"/>
    </source>
</evidence>
<dbReference type="eggNOG" id="KOG3656">
    <property type="taxonomic scope" value="Eukaryota"/>
</dbReference>
<feature type="transmembrane region" description="Helical" evidence="11">
    <location>
        <begin position="91"/>
        <end position="112"/>
    </location>
</feature>
<evidence type="ECO:0000256" key="4">
    <source>
        <dbReference type="ARBA" id="ARBA00022989"/>
    </source>
</evidence>
<dbReference type="SMART" id="SM01381">
    <property type="entry name" value="7TM_GPCR_Srsx"/>
    <property type="match status" value="1"/>
</dbReference>
<keyword evidence="3 9" id="KW-0812">Transmembrane</keyword>
<evidence type="ECO:0000256" key="3">
    <source>
        <dbReference type="ARBA" id="ARBA00022692"/>
    </source>
</evidence>
<gene>
    <name evidence="13" type="ORF">NEMVEDRAFT_v1g214156</name>
</gene>
<dbReference type="PROSITE" id="PS50262">
    <property type="entry name" value="G_PROTEIN_RECEP_F1_2"/>
    <property type="match status" value="1"/>
</dbReference>
<evidence type="ECO:0000256" key="6">
    <source>
        <dbReference type="ARBA" id="ARBA00023136"/>
    </source>
</evidence>
<keyword evidence="8 9" id="KW-0807">Transducer</keyword>
<dbReference type="EMBL" id="DS469699">
    <property type="protein sequence ID" value="EDO35409.1"/>
    <property type="molecule type" value="Genomic_DNA"/>
</dbReference>
<keyword evidence="14" id="KW-1185">Reference proteome</keyword>
<dbReference type="GO" id="GO:0004930">
    <property type="term" value="F:G protein-coupled receptor activity"/>
    <property type="evidence" value="ECO:0000318"/>
    <property type="project" value="GO_Central"/>
</dbReference>
<evidence type="ECO:0000256" key="9">
    <source>
        <dbReference type="RuleBase" id="RU000688"/>
    </source>
</evidence>
<evidence type="ECO:0000256" key="7">
    <source>
        <dbReference type="ARBA" id="ARBA00023170"/>
    </source>
</evidence>
<dbReference type="InterPro" id="IPR050569">
    <property type="entry name" value="TAAR"/>
</dbReference>
<feature type="transmembrane region" description="Helical" evidence="11">
    <location>
        <begin position="53"/>
        <end position="79"/>
    </location>
</feature>
<feature type="region of interest" description="Disordered" evidence="10">
    <location>
        <begin position="288"/>
        <end position="310"/>
    </location>
</feature>
<accession>A7SLK3</accession>
<protein>
    <recommendedName>
        <fullName evidence="12">G-protein coupled receptors family 1 profile domain-containing protein</fullName>
    </recommendedName>
</protein>
<dbReference type="Gene3D" id="1.20.1070.10">
    <property type="entry name" value="Rhodopsin 7-helix transmembrane proteins"/>
    <property type="match status" value="1"/>
</dbReference>
<dbReference type="OMA" id="RIFYIAR"/>
<dbReference type="AlphaFoldDB" id="A7SLK3"/>
<reference evidence="13 14" key="1">
    <citation type="journal article" date="2007" name="Science">
        <title>Sea anemone genome reveals ancestral eumetazoan gene repertoire and genomic organization.</title>
        <authorList>
            <person name="Putnam N.H."/>
            <person name="Srivastava M."/>
            <person name="Hellsten U."/>
            <person name="Dirks B."/>
            <person name="Chapman J."/>
            <person name="Salamov A."/>
            <person name="Terry A."/>
            <person name="Shapiro H."/>
            <person name="Lindquist E."/>
            <person name="Kapitonov V.V."/>
            <person name="Jurka J."/>
            <person name="Genikhovich G."/>
            <person name="Grigoriev I.V."/>
            <person name="Lucas S.M."/>
            <person name="Steele R.E."/>
            <person name="Finnerty J.R."/>
            <person name="Technau U."/>
            <person name="Martindale M.Q."/>
            <person name="Rokhsar D.S."/>
        </authorList>
    </citation>
    <scope>NUCLEOTIDE SEQUENCE [LARGE SCALE GENOMIC DNA]</scope>
    <source>
        <strain evidence="14">CH2 X CH6</strain>
    </source>
</reference>
<feature type="domain" description="G-protein coupled receptors family 1 profile" evidence="12">
    <location>
        <begin position="32"/>
        <end position="265"/>
    </location>
</feature>
<dbReference type="STRING" id="45351.A7SLK3"/>
<dbReference type="PANTHER" id="PTHR24249">
    <property type="entry name" value="HISTAMINE RECEPTOR-RELATED G-PROTEIN COUPLED RECEPTOR"/>
    <property type="match status" value="1"/>
</dbReference>
<dbReference type="SUPFAM" id="SSF81321">
    <property type="entry name" value="Family A G protein-coupled receptor-like"/>
    <property type="match status" value="1"/>
</dbReference>
<dbReference type="PANTHER" id="PTHR24249:SF372">
    <property type="entry name" value="G-PROTEIN COUPLED RECEPTORS FAMILY 1 PROFILE DOMAIN-CONTAINING PROTEIN"/>
    <property type="match status" value="1"/>
</dbReference>
<keyword evidence="2" id="KW-1003">Cell membrane</keyword>
<organism evidence="13 14">
    <name type="scientific">Nematostella vectensis</name>
    <name type="common">Starlet sea anemone</name>
    <dbReference type="NCBI Taxonomy" id="45351"/>
    <lineage>
        <taxon>Eukaryota</taxon>
        <taxon>Metazoa</taxon>
        <taxon>Cnidaria</taxon>
        <taxon>Anthozoa</taxon>
        <taxon>Hexacorallia</taxon>
        <taxon>Actiniaria</taxon>
        <taxon>Edwardsiidae</taxon>
        <taxon>Nematostella</taxon>
    </lineage>
</organism>
<evidence type="ECO:0000256" key="10">
    <source>
        <dbReference type="SAM" id="MobiDB-lite"/>
    </source>
</evidence>
<dbReference type="PROSITE" id="PS00237">
    <property type="entry name" value="G_PROTEIN_RECEP_F1_1"/>
    <property type="match status" value="1"/>
</dbReference>
<dbReference type="InParanoid" id="A7SLK3"/>
<dbReference type="Proteomes" id="UP000001593">
    <property type="component" value="Unassembled WGS sequence"/>
</dbReference>
<sequence length="310" mass="35330">MNGTGTLELSPKPEIIVFSIINMIFSAAGTIGNTVVCIVIFANVDLHTVTNYFIFSLSIADLLVCTVAQPMYVASLLGFVDGRFVSIRRMFAFVSVLASVSNLWAVTVDRFLAISSPLKYPRRLSVARTKLVLFFIWTTAWTFGGAAAFLRIMRQVVQYYTIIMIACIIPIYVRIFYIARRHAKLITQQVSYFNRPQYAAVKIRKERENIAAKTVGTVLIVFAFCWMPLEILPFFYRINPKNVQKIFVYVNTLALCQSALNPLIYSWKMESFRRKVRRVLRLSLTGDNQHSSQTRNNSLRTTANEETTNV</sequence>
<dbReference type="CDD" id="cd00637">
    <property type="entry name" value="7tm_classA_rhodopsin-like"/>
    <property type="match status" value="1"/>
</dbReference>
<proteinExistence type="inferred from homology"/>
<feature type="transmembrane region" description="Helical" evidence="11">
    <location>
        <begin position="159"/>
        <end position="179"/>
    </location>
</feature>
<dbReference type="OrthoDB" id="5967683at2759"/>
<evidence type="ECO:0000313" key="14">
    <source>
        <dbReference type="Proteomes" id="UP000001593"/>
    </source>
</evidence>
<keyword evidence="4 11" id="KW-1133">Transmembrane helix</keyword>
<evidence type="ECO:0000256" key="1">
    <source>
        <dbReference type="ARBA" id="ARBA00004651"/>
    </source>
</evidence>
<name>A7SLK3_NEMVE</name>
<dbReference type="HOGENOM" id="CLU_009579_11_5_1"/>
<comment type="similarity">
    <text evidence="9">Belongs to the G-protein coupled receptor 1 family.</text>
</comment>
<evidence type="ECO:0000259" key="12">
    <source>
        <dbReference type="PROSITE" id="PS50262"/>
    </source>
</evidence>
<dbReference type="InterPro" id="IPR000276">
    <property type="entry name" value="GPCR_Rhodpsn"/>
</dbReference>
<feature type="transmembrane region" description="Helical" evidence="11">
    <location>
        <begin position="132"/>
        <end position="153"/>
    </location>
</feature>
<dbReference type="Pfam" id="PF00001">
    <property type="entry name" value="7tm_1"/>
    <property type="match status" value="2"/>
</dbReference>
<dbReference type="GO" id="GO:0007186">
    <property type="term" value="P:G protein-coupled receptor signaling pathway"/>
    <property type="evidence" value="ECO:0000318"/>
    <property type="project" value="GO_Central"/>
</dbReference>